<sequence length="81" mass="8954">MCEMPLFGSGYGHLFSYGVGLRPGYNGFNYGGYGHLQGYGVGLHPGYDPYGTGYGYVHLVPYPVYYPVRQYVQEPFRGGKG</sequence>
<dbReference type="Proteomes" id="UP000036356">
    <property type="component" value="Unassembled WGS sequence"/>
</dbReference>
<dbReference type="STRING" id="476652.DEAC_c42890"/>
<evidence type="ECO:0000313" key="2">
    <source>
        <dbReference type="Proteomes" id="UP000036356"/>
    </source>
</evidence>
<reference evidence="1 2" key="1">
    <citation type="submission" date="2015-06" db="EMBL/GenBank/DDBJ databases">
        <title>Draft genome of the moderately acidophilic sulfate reducer Candidatus Desulfosporosinus acididurans strain M1.</title>
        <authorList>
            <person name="Poehlein A."/>
            <person name="Petzsch P."/>
            <person name="Johnson B.D."/>
            <person name="Schloemann M."/>
            <person name="Daniel R."/>
            <person name="Muehling M."/>
        </authorList>
    </citation>
    <scope>NUCLEOTIDE SEQUENCE [LARGE SCALE GENOMIC DNA]</scope>
    <source>
        <strain evidence="1 2">M1</strain>
    </source>
</reference>
<protein>
    <submittedName>
        <fullName evidence="1">Uncharacterized protein</fullName>
    </submittedName>
</protein>
<keyword evidence="2" id="KW-1185">Reference proteome</keyword>
<dbReference type="PATRIC" id="fig|476652.3.peg.4542"/>
<name>A0A0J1FK36_9FIRM</name>
<accession>A0A0J1FK36</accession>
<gene>
    <name evidence="1" type="ORF">DEAC_c42890</name>
</gene>
<organism evidence="1 2">
    <name type="scientific">Desulfosporosinus acididurans</name>
    <dbReference type="NCBI Taxonomy" id="476652"/>
    <lineage>
        <taxon>Bacteria</taxon>
        <taxon>Bacillati</taxon>
        <taxon>Bacillota</taxon>
        <taxon>Clostridia</taxon>
        <taxon>Eubacteriales</taxon>
        <taxon>Desulfitobacteriaceae</taxon>
        <taxon>Desulfosporosinus</taxon>
    </lineage>
</organism>
<dbReference type="EMBL" id="LDZY01000025">
    <property type="protein sequence ID" value="KLU63797.1"/>
    <property type="molecule type" value="Genomic_DNA"/>
</dbReference>
<evidence type="ECO:0000313" key="1">
    <source>
        <dbReference type="EMBL" id="KLU63797.1"/>
    </source>
</evidence>
<dbReference type="RefSeq" id="WP_047812053.1">
    <property type="nucleotide sequence ID" value="NZ_LDZY01000025.1"/>
</dbReference>
<dbReference type="AlphaFoldDB" id="A0A0J1FK36"/>
<comment type="caution">
    <text evidence="1">The sequence shown here is derived from an EMBL/GenBank/DDBJ whole genome shotgun (WGS) entry which is preliminary data.</text>
</comment>
<proteinExistence type="predicted"/>